<comment type="caution">
    <text evidence="5">The sequence shown here is derived from an EMBL/GenBank/DDBJ whole genome shotgun (WGS) entry which is preliminary data.</text>
</comment>
<dbReference type="CDD" id="cd06170">
    <property type="entry name" value="LuxR_C_like"/>
    <property type="match status" value="1"/>
</dbReference>
<dbReference type="AlphaFoldDB" id="A0AAE4T6B8"/>
<dbReference type="PROSITE" id="PS50043">
    <property type="entry name" value="HTH_LUXR_2"/>
    <property type="match status" value="1"/>
</dbReference>
<dbReference type="RefSeq" id="WP_009089802.1">
    <property type="nucleotide sequence ID" value="NZ_CP014339.1"/>
</dbReference>
<dbReference type="Gene3D" id="1.10.10.10">
    <property type="entry name" value="Winged helix-like DNA-binding domain superfamily/Winged helix DNA-binding domain"/>
    <property type="match status" value="1"/>
</dbReference>
<evidence type="ECO:0000313" key="5">
    <source>
        <dbReference type="EMBL" id="MDV3665364.1"/>
    </source>
</evidence>
<dbReference type="InterPro" id="IPR000792">
    <property type="entry name" value="Tscrpt_reg_LuxR_C"/>
</dbReference>
<evidence type="ECO:0000256" key="3">
    <source>
        <dbReference type="ARBA" id="ARBA00023163"/>
    </source>
</evidence>
<evidence type="ECO:0000256" key="1">
    <source>
        <dbReference type="ARBA" id="ARBA00023015"/>
    </source>
</evidence>
<dbReference type="PANTHER" id="PTHR44688:SF16">
    <property type="entry name" value="DNA-BINDING TRANSCRIPTIONAL ACTIVATOR DEVR_DOSR"/>
    <property type="match status" value="1"/>
</dbReference>
<evidence type="ECO:0000256" key="2">
    <source>
        <dbReference type="ARBA" id="ARBA00023125"/>
    </source>
</evidence>
<dbReference type="PRINTS" id="PR00038">
    <property type="entry name" value="HTHLUXR"/>
</dbReference>
<dbReference type="GO" id="GO:0003677">
    <property type="term" value="F:DNA binding"/>
    <property type="evidence" value="ECO:0007669"/>
    <property type="project" value="UniProtKB-KW"/>
</dbReference>
<organism evidence="5 6">
    <name type="scientific">Elizabethkingia anophelis</name>
    <dbReference type="NCBI Taxonomy" id="1117645"/>
    <lineage>
        <taxon>Bacteria</taxon>
        <taxon>Pseudomonadati</taxon>
        <taxon>Bacteroidota</taxon>
        <taxon>Flavobacteriia</taxon>
        <taxon>Flavobacteriales</taxon>
        <taxon>Weeksellaceae</taxon>
        <taxon>Elizabethkingia</taxon>
    </lineage>
</organism>
<name>A0AAE4T6B8_9FLAO</name>
<dbReference type="Gene3D" id="3.30.450.20">
    <property type="entry name" value="PAS domain"/>
    <property type="match status" value="1"/>
</dbReference>
<dbReference type="Pfam" id="PF00196">
    <property type="entry name" value="GerE"/>
    <property type="match status" value="1"/>
</dbReference>
<dbReference type="SUPFAM" id="SSF46894">
    <property type="entry name" value="C-terminal effector domain of the bipartite response regulators"/>
    <property type="match status" value="1"/>
</dbReference>
<evidence type="ECO:0000259" key="4">
    <source>
        <dbReference type="PROSITE" id="PS50043"/>
    </source>
</evidence>
<keyword evidence="2 5" id="KW-0238">DNA-binding</keyword>
<reference evidence="5" key="1">
    <citation type="submission" date="2023-02" db="EMBL/GenBank/DDBJ databases">
        <title>Elizabethkingia anophelis draft genomes.</title>
        <authorList>
            <person name="Nicholson A.C."/>
            <person name="Whitney A.M."/>
            <person name="Humrighouse B.W."/>
            <person name="Villarma A."/>
            <person name="Bell M."/>
            <person name="Mcquiston J."/>
        </authorList>
    </citation>
    <scope>NUCLEOTIDE SEQUENCE</scope>
    <source>
        <strain evidence="5">B4955</strain>
    </source>
</reference>
<gene>
    <name evidence="5" type="ORF">CMU51_15030</name>
</gene>
<protein>
    <submittedName>
        <fullName evidence="5">DNA-binding response regulator</fullName>
    </submittedName>
</protein>
<dbReference type="GO" id="GO:0006355">
    <property type="term" value="P:regulation of DNA-templated transcription"/>
    <property type="evidence" value="ECO:0007669"/>
    <property type="project" value="InterPro"/>
</dbReference>
<accession>A0AAE4T6B8</accession>
<keyword evidence="3" id="KW-0804">Transcription</keyword>
<dbReference type="SMART" id="SM00421">
    <property type="entry name" value="HTH_LUXR"/>
    <property type="match status" value="1"/>
</dbReference>
<dbReference type="Proteomes" id="UP001189000">
    <property type="component" value="Unassembled WGS sequence"/>
</dbReference>
<feature type="domain" description="HTH luxR-type" evidence="4">
    <location>
        <begin position="201"/>
        <end position="266"/>
    </location>
</feature>
<sequence length="268" mass="31507">MLHFCVVLYKFENQTSEMDFNPLFSTKNRIDNLSYKDLLQTSDYIEIVKAFSRITYQSIYIIDYQSKAFEFVSDNPLFLAGLTPEQVLSMGYDFYQRFVPAEDLQMLIDINNSGFEFYEKIPLEERKQYVISYDFHIQNASGKFILINHKLTPVFLTEEGKIWKSMCVVSLSTNTSSGNVTIGKLNSDLLWEMDLMTNKWSERKKTNLTERETEILRFYNQGLSINEIAEKIFISVDTVKFHRRKLFDKLEVNNINEALAYVIHHKLL</sequence>
<dbReference type="InterPro" id="IPR016032">
    <property type="entry name" value="Sig_transdc_resp-reg_C-effctor"/>
</dbReference>
<proteinExistence type="predicted"/>
<dbReference type="EMBL" id="NWGY01000015">
    <property type="protein sequence ID" value="MDV3665364.1"/>
    <property type="molecule type" value="Genomic_DNA"/>
</dbReference>
<evidence type="ECO:0000313" key="6">
    <source>
        <dbReference type="Proteomes" id="UP001189000"/>
    </source>
</evidence>
<dbReference type="InterPro" id="IPR036388">
    <property type="entry name" value="WH-like_DNA-bd_sf"/>
</dbReference>
<dbReference type="PANTHER" id="PTHR44688">
    <property type="entry name" value="DNA-BINDING TRANSCRIPTIONAL ACTIVATOR DEVR_DOSR"/>
    <property type="match status" value="1"/>
</dbReference>
<keyword evidence="1" id="KW-0805">Transcription regulation</keyword>